<dbReference type="CDD" id="cd00077">
    <property type="entry name" value="HDc"/>
    <property type="match status" value="1"/>
</dbReference>
<gene>
    <name evidence="2" type="ORF">H8R26_00665</name>
</gene>
<dbReference type="PANTHER" id="PTHR33594">
    <property type="entry name" value="SUPERFAMILY HYDROLASE, PUTATIVE (AFU_ORTHOLOGUE AFUA_1G03035)-RELATED"/>
    <property type="match status" value="1"/>
</dbReference>
<keyword evidence="3" id="KW-1185">Reference proteome</keyword>
<sequence length="217" mass="24684">MSSEQLITDTIAFVKQELQNAEGGHDWFHIERVYKNSLLIAKTEACDALVVQLGALLHDIADSKFHNGDETVGPRVARDYLESKAVTQDVIDHVVLIIENISYKGGNFEKKFSSKELDIVQDADRLDAIGAIGIARTFNYGGFKNRTLYDPEIAPKTSMSKEEYKNNDSPTINHFYEKLLLLKDKMNTDTGKQIAQQRHKYMEGFLSQFYAEWEGEK</sequence>
<evidence type="ECO:0000259" key="1">
    <source>
        <dbReference type="PROSITE" id="PS51831"/>
    </source>
</evidence>
<dbReference type="SMART" id="SM00471">
    <property type="entry name" value="HDc"/>
    <property type="match status" value="1"/>
</dbReference>
<dbReference type="Pfam" id="PF01966">
    <property type="entry name" value="HD"/>
    <property type="match status" value="1"/>
</dbReference>
<comment type="caution">
    <text evidence="2">The sequence shown here is derived from an EMBL/GenBank/DDBJ whole genome shotgun (WGS) entry which is preliminary data.</text>
</comment>
<dbReference type="SUPFAM" id="SSF109604">
    <property type="entry name" value="HD-domain/PDEase-like"/>
    <property type="match status" value="1"/>
</dbReference>
<dbReference type="InterPro" id="IPR003607">
    <property type="entry name" value="HD/PDEase_dom"/>
</dbReference>
<proteinExistence type="predicted"/>
<dbReference type="PROSITE" id="PS51831">
    <property type="entry name" value="HD"/>
    <property type="match status" value="1"/>
</dbReference>
<dbReference type="PANTHER" id="PTHR33594:SF1">
    <property type="entry name" value="HD_PDEASE DOMAIN-CONTAINING PROTEIN"/>
    <property type="match status" value="1"/>
</dbReference>
<name>A0ABR7JBQ4_9FLAO</name>
<dbReference type="InterPro" id="IPR006674">
    <property type="entry name" value="HD_domain"/>
</dbReference>
<dbReference type="Gene3D" id="1.20.58.1910">
    <property type="match status" value="1"/>
</dbReference>
<organism evidence="2 3">
    <name type="scientific">Flavobacterium turcicum</name>
    <dbReference type="NCBI Taxonomy" id="2764718"/>
    <lineage>
        <taxon>Bacteria</taxon>
        <taxon>Pseudomonadati</taxon>
        <taxon>Bacteroidota</taxon>
        <taxon>Flavobacteriia</taxon>
        <taxon>Flavobacteriales</taxon>
        <taxon>Flavobacteriaceae</taxon>
        <taxon>Flavobacterium</taxon>
    </lineage>
</organism>
<dbReference type="RefSeq" id="WP_166132589.1">
    <property type="nucleotide sequence ID" value="NZ_JAAOBY010000001.1"/>
</dbReference>
<evidence type="ECO:0000313" key="2">
    <source>
        <dbReference type="EMBL" id="MBC5861921.1"/>
    </source>
</evidence>
<dbReference type="Proteomes" id="UP000621670">
    <property type="component" value="Unassembled WGS sequence"/>
</dbReference>
<accession>A0ABR7JBQ4</accession>
<dbReference type="Gene3D" id="1.10.472.50">
    <property type="entry name" value="HD-domain/PDEase-like"/>
    <property type="match status" value="1"/>
</dbReference>
<feature type="domain" description="HD" evidence="1">
    <location>
        <begin position="26"/>
        <end position="129"/>
    </location>
</feature>
<dbReference type="EMBL" id="JACRUM010000001">
    <property type="protein sequence ID" value="MBC5861921.1"/>
    <property type="molecule type" value="Genomic_DNA"/>
</dbReference>
<evidence type="ECO:0000313" key="3">
    <source>
        <dbReference type="Proteomes" id="UP000621670"/>
    </source>
</evidence>
<protein>
    <submittedName>
        <fullName evidence="2">HD domain-containing protein</fullName>
    </submittedName>
</protein>
<reference evidence="2 3" key="1">
    <citation type="submission" date="2020-08" db="EMBL/GenBank/DDBJ databases">
        <title>Description of novel Flavobacterium F-400 isolate.</title>
        <authorList>
            <person name="Saticioglu I."/>
            <person name="Duman M."/>
            <person name="Altun S."/>
        </authorList>
    </citation>
    <scope>NUCLEOTIDE SEQUENCE [LARGE SCALE GENOMIC DNA]</scope>
    <source>
        <strain evidence="2 3">F-400</strain>
    </source>
</reference>